<evidence type="ECO:0000256" key="1">
    <source>
        <dbReference type="SAM" id="Phobius"/>
    </source>
</evidence>
<keyword evidence="1" id="KW-0472">Membrane</keyword>
<protein>
    <submittedName>
        <fullName evidence="2">Uncharacterized protein</fullName>
    </submittedName>
</protein>
<feature type="transmembrane region" description="Helical" evidence="1">
    <location>
        <begin position="50"/>
        <end position="77"/>
    </location>
</feature>
<gene>
    <name evidence="2" type="ORF">JOF48_000173</name>
</gene>
<name>A0ABS4YRI7_9MICC</name>
<reference evidence="2 3" key="1">
    <citation type="submission" date="2021-03" db="EMBL/GenBank/DDBJ databases">
        <title>Sequencing the genomes of 1000 actinobacteria strains.</title>
        <authorList>
            <person name="Klenk H.-P."/>
        </authorList>
    </citation>
    <scope>NUCLEOTIDE SEQUENCE [LARGE SCALE GENOMIC DNA]</scope>
    <source>
        <strain evidence="2 3">DSM 16005</strain>
    </source>
</reference>
<dbReference type="RefSeq" id="WP_209676453.1">
    <property type="nucleotide sequence ID" value="NZ_JAGIOI010000001.1"/>
</dbReference>
<dbReference type="Proteomes" id="UP000711614">
    <property type="component" value="Unassembled WGS sequence"/>
</dbReference>
<organism evidence="2 3">
    <name type="scientific">Arthrobacter stackebrandtii</name>
    <dbReference type="NCBI Taxonomy" id="272161"/>
    <lineage>
        <taxon>Bacteria</taxon>
        <taxon>Bacillati</taxon>
        <taxon>Actinomycetota</taxon>
        <taxon>Actinomycetes</taxon>
        <taxon>Micrococcales</taxon>
        <taxon>Micrococcaceae</taxon>
        <taxon>Arthrobacter</taxon>
    </lineage>
</organism>
<feature type="transmembrane region" description="Helical" evidence="1">
    <location>
        <begin position="84"/>
        <end position="102"/>
    </location>
</feature>
<sequence length="145" mass="14849">MKIAIRVVAWLISLLVVVQAASIAYALMSIGHLVFDDGGTVDKDTEVGGVGFALHSIVGMQVIPALAIILLILALILRSPAVTWLAVSVVVAVALQVVLGIFGADAPALGWLHGIVAFVVFVLAGITGQRTMSARAVPQAATATG</sequence>
<evidence type="ECO:0000313" key="3">
    <source>
        <dbReference type="Proteomes" id="UP000711614"/>
    </source>
</evidence>
<keyword evidence="1" id="KW-0812">Transmembrane</keyword>
<keyword evidence="3" id="KW-1185">Reference proteome</keyword>
<proteinExistence type="predicted"/>
<evidence type="ECO:0000313" key="2">
    <source>
        <dbReference type="EMBL" id="MBP2411374.1"/>
    </source>
</evidence>
<keyword evidence="1" id="KW-1133">Transmembrane helix</keyword>
<accession>A0ABS4YRI7</accession>
<feature type="transmembrane region" description="Helical" evidence="1">
    <location>
        <begin position="108"/>
        <end position="126"/>
    </location>
</feature>
<comment type="caution">
    <text evidence="2">The sequence shown here is derived from an EMBL/GenBank/DDBJ whole genome shotgun (WGS) entry which is preliminary data.</text>
</comment>
<dbReference type="EMBL" id="JAGIOI010000001">
    <property type="protein sequence ID" value="MBP2411374.1"/>
    <property type="molecule type" value="Genomic_DNA"/>
</dbReference>